<feature type="region of interest" description="Disordered" evidence="1">
    <location>
        <begin position="273"/>
        <end position="325"/>
    </location>
</feature>
<feature type="non-terminal residue" evidence="2">
    <location>
        <position position="1"/>
    </location>
</feature>
<accession>X6MMR3</accession>
<comment type="caution">
    <text evidence="2">The sequence shown here is derived from an EMBL/GenBank/DDBJ whole genome shotgun (WGS) entry which is preliminary data.</text>
</comment>
<dbReference type="EMBL" id="ASPP01019817">
    <property type="protein sequence ID" value="ETO14732.1"/>
    <property type="molecule type" value="Genomic_DNA"/>
</dbReference>
<feature type="non-terminal residue" evidence="2">
    <location>
        <position position="659"/>
    </location>
</feature>
<evidence type="ECO:0000313" key="2">
    <source>
        <dbReference type="EMBL" id="ETO14732.1"/>
    </source>
</evidence>
<evidence type="ECO:0000313" key="3">
    <source>
        <dbReference type="Proteomes" id="UP000023152"/>
    </source>
</evidence>
<evidence type="ECO:0000256" key="1">
    <source>
        <dbReference type="SAM" id="MobiDB-lite"/>
    </source>
</evidence>
<dbReference type="AlphaFoldDB" id="X6MMR3"/>
<organism evidence="2 3">
    <name type="scientific">Reticulomyxa filosa</name>
    <dbReference type="NCBI Taxonomy" id="46433"/>
    <lineage>
        <taxon>Eukaryota</taxon>
        <taxon>Sar</taxon>
        <taxon>Rhizaria</taxon>
        <taxon>Retaria</taxon>
        <taxon>Foraminifera</taxon>
        <taxon>Monothalamids</taxon>
        <taxon>Reticulomyxidae</taxon>
        <taxon>Reticulomyxa</taxon>
    </lineage>
</organism>
<gene>
    <name evidence="2" type="ORF">RFI_22636</name>
</gene>
<protein>
    <submittedName>
        <fullName evidence="2">Uncharacterized protein</fullName>
    </submittedName>
</protein>
<reference evidence="2 3" key="1">
    <citation type="journal article" date="2013" name="Curr. Biol.">
        <title>The Genome of the Foraminiferan Reticulomyxa filosa.</title>
        <authorList>
            <person name="Glockner G."/>
            <person name="Hulsmann N."/>
            <person name="Schleicher M."/>
            <person name="Noegel A.A."/>
            <person name="Eichinger L."/>
            <person name="Gallinger C."/>
            <person name="Pawlowski J."/>
            <person name="Sierra R."/>
            <person name="Euteneuer U."/>
            <person name="Pillet L."/>
            <person name="Moustafa A."/>
            <person name="Platzer M."/>
            <person name="Groth M."/>
            <person name="Szafranski K."/>
            <person name="Schliwa M."/>
        </authorList>
    </citation>
    <scope>NUCLEOTIDE SEQUENCE [LARGE SCALE GENOMIC DNA]</scope>
</reference>
<sequence length="659" mass="76838">STGGKIQFTMKEEQKNDVSYNVEKMKSFPIEKERKQDDSNASATSKSAFVIEGTQSTILCHCSIQECTTEPKPLRAFCVGEQKPEYVTESNPSQFKYSNKEELMNYIKKITQTHRLKLWDEAFDTWEKAYFFAETICPELIEEFNRQLCLINKEHEKQINMAHSAAQEQCNSQQLKLEGTNLAEMRGIARELSVEKINSFFSTSHCVSFSKNDFDNGAKALAQWIPDTSLYHPFSNNDFRNLEEVVKNLYKAYEKNLGQVSELVKNQFEQEKIDANQDNQTGEEDAKQNETVANNYPRSSRNKRNKNRQQSDGNKSTSKDSHTGSKVWGFFQKGILWLSGETKLTEEEKQEIENRLAHYDYSPLHIELIAGFGQIYEKYKRIFLSIDPIKSVSLQENELKKKYRNDRLQRELELNKIFLKKLDERMDNGNPLSCVIEKYHNNELKGNIETRLKPIRHLTFSFGDFTAQESRPDYLELKQVMQKNNEFDIRGNEELVFAYGLTNNEMVLVVSIDKNVSDALPVDATNNEEKKNDKQDMWNEQYNQNCITRIFLSSRQMLNKKKATEELRGKITLAALSEQKHLMVLYERARQLIHVYKWNERITDSLQQLKNKTVRLCDQILPDNFYLLSMCFDNKDEQYSKVMMTPEGGYIVGMKSQEQ</sequence>
<name>X6MMR3_RETFI</name>
<proteinExistence type="predicted"/>
<dbReference type="Proteomes" id="UP000023152">
    <property type="component" value="Unassembled WGS sequence"/>
</dbReference>
<keyword evidence="3" id="KW-1185">Reference proteome</keyword>